<organism evidence="1">
    <name type="scientific">marine metagenome</name>
    <dbReference type="NCBI Taxonomy" id="408172"/>
    <lineage>
        <taxon>unclassified sequences</taxon>
        <taxon>metagenomes</taxon>
        <taxon>ecological metagenomes</taxon>
    </lineage>
</organism>
<feature type="non-terminal residue" evidence="1">
    <location>
        <position position="183"/>
    </location>
</feature>
<proteinExistence type="predicted"/>
<evidence type="ECO:0000313" key="1">
    <source>
        <dbReference type="EMBL" id="SVE45459.1"/>
    </source>
</evidence>
<sequence>MFKKGIIFAVVIFLVSGVAWSQVTRGRISGTVSDETGALIPGVEVTATNVDTGGTRTVLTGDEGRYVAIDLALGSYEVEAALAGFQTAVRSGIVLSVGREVVVPMTLRIGEITERVTVTGEAPLVETTQSSLGDLVDDKTIRDLPLNGRSFTELALLQAGAMARNGHLNSKFNPISGGGTRTS</sequence>
<dbReference type="EMBL" id="UINC01218437">
    <property type="protein sequence ID" value="SVE45459.1"/>
    <property type="molecule type" value="Genomic_DNA"/>
</dbReference>
<gene>
    <name evidence="1" type="ORF">METZ01_LOCUS498313</name>
</gene>
<dbReference type="AlphaFoldDB" id="A0A383DMB4"/>
<accession>A0A383DMB4</accession>
<dbReference type="Pfam" id="PF13620">
    <property type="entry name" value="CarboxypepD_reg"/>
    <property type="match status" value="1"/>
</dbReference>
<dbReference type="InterPro" id="IPR008969">
    <property type="entry name" value="CarboxyPept-like_regulatory"/>
</dbReference>
<dbReference type="Gene3D" id="2.60.40.1120">
    <property type="entry name" value="Carboxypeptidase-like, regulatory domain"/>
    <property type="match status" value="1"/>
</dbReference>
<reference evidence="1" key="1">
    <citation type="submission" date="2018-05" db="EMBL/GenBank/DDBJ databases">
        <authorList>
            <person name="Lanie J.A."/>
            <person name="Ng W.-L."/>
            <person name="Kazmierczak K.M."/>
            <person name="Andrzejewski T.M."/>
            <person name="Davidsen T.M."/>
            <person name="Wayne K.J."/>
            <person name="Tettelin H."/>
            <person name="Glass J.I."/>
            <person name="Rusch D."/>
            <person name="Podicherti R."/>
            <person name="Tsui H.-C.T."/>
            <person name="Winkler M.E."/>
        </authorList>
    </citation>
    <scope>NUCLEOTIDE SEQUENCE</scope>
</reference>
<protein>
    <recommendedName>
        <fullName evidence="2">TonB-dependent receptor plug domain-containing protein</fullName>
    </recommendedName>
</protein>
<name>A0A383DMB4_9ZZZZ</name>
<dbReference type="SUPFAM" id="SSF49464">
    <property type="entry name" value="Carboxypeptidase regulatory domain-like"/>
    <property type="match status" value="1"/>
</dbReference>
<evidence type="ECO:0008006" key="2">
    <source>
        <dbReference type="Google" id="ProtNLM"/>
    </source>
</evidence>